<dbReference type="AlphaFoldDB" id="A0A558DP43"/>
<dbReference type="SUPFAM" id="SSF54631">
    <property type="entry name" value="CBS-domain pair"/>
    <property type="match status" value="1"/>
</dbReference>
<dbReference type="InterPro" id="IPR046342">
    <property type="entry name" value="CBS_dom_sf"/>
</dbReference>
<keyword evidence="1 2" id="KW-0129">CBS domain</keyword>
<feature type="domain" description="CBS" evidence="3">
    <location>
        <begin position="80"/>
        <end position="133"/>
    </location>
</feature>
<reference evidence="4 5" key="1">
    <citation type="submission" date="2019-07" db="EMBL/GenBank/DDBJ databases">
        <title>The pathways for chlorine oxyanion respiration interact through the shared metabolite chlorate.</title>
        <authorList>
            <person name="Barnum T.P."/>
            <person name="Cheng Y."/>
            <person name="Hill K.A."/>
            <person name="Lucas L.N."/>
            <person name="Carlson H.K."/>
            <person name="Coates J.D."/>
        </authorList>
    </citation>
    <scope>NUCLEOTIDE SEQUENCE [LARGE SCALE GENOMIC DNA]</scope>
    <source>
        <strain evidence="4 5">BK-1</strain>
    </source>
</reference>
<dbReference type="Gene3D" id="3.10.580.10">
    <property type="entry name" value="CBS-domain"/>
    <property type="match status" value="1"/>
</dbReference>
<dbReference type="RefSeq" id="WP_144357193.1">
    <property type="nucleotide sequence ID" value="NZ_VMNH01000003.1"/>
</dbReference>
<keyword evidence="5" id="KW-1185">Reference proteome</keyword>
<comment type="caution">
    <text evidence="4">The sequence shown here is derived from an EMBL/GenBank/DDBJ whole genome shotgun (WGS) entry which is preliminary data.</text>
</comment>
<dbReference type="CDD" id="cd04630">
    <property type="entry name" value="CBS_pair_bac"/>
    <property type="match status" value="1"/>
</dbReference>
<gene>
    <name evidence="4" type="ORF">FHP88_01380</name>
</gene>
<dbReference type="SMART" id="SM00116">
    <property type="entry name" value="CBS"/>
    <property type="match status" value="2"/>
</dbReference>
<dbReference type="PANTHER" id="PTHR43080">
    <property type="entry name" value="CBS DOMAIN-CONTAINING PROTEIN CBSX3, MITOCHONDRIAL"/>
    <property type="match status" value="1"/>
</dbReference>
<evidence type="ECO:0000256" key="1">
    <source>
        <dbReference type="ARBA" id="ARBA00023122"/>
    </source>
</evidence>
<evidence type="ECO:0000259" key="3">
    <source>
        <dbReference type="PROSITE" id="PS51371"/>
    </source>
</evidence>
<sequence length="133" mass="15095">MNEQAITRVRDVMKTDVDTVDGMDTVEAALQKMDHVETKTLIVDKRDENDAYGIVMFSDIARKVLAKDRPPARVNIYEVMTKPVISVEPDMDIRYCARLFDRLHLSRAPVISQGKVLGVVSFSDMVVKGIRKR</sequence>
<dbReference type="InterPro" id="IPR051257">
    <property type="entry name" value="Diverse_CBS-Domain"/>
</dbReference>
<accession>A0A558DP43</accession>
<dbReference type="InterPro" id="IPR000644">
    <property type="entry name" value="CBS_dom"/>
</dbReference>
<dbReference type="EMBL" id="VMNH01000003">
    <property type="protein sequence ID" value="TVO78348.1"/>
    <property type="molecule type" value="Genomic_DNA"/>
</dbReference>
<dbReference type="PROSITE" id="PS51371">
    <property type="entry name" value="CBS"/>
    <property type="match status" value="1"/>
</dbReference>
<proteinExistence type="predicted"/>
<evidence type="ECO:0000313" key="5">
    <source>
        <dbReference type="Proteomes" id="UP000316649"/>
    </source>
</evidence>
<dbReference type="OrthoDB" id="9771532at2"/>
<evidence type="ECO:0000313" key="4">
    <source>
        <dbReference type="EMBL" id="TVO78348.1"/>
    </source>
</evidence>
<dbReference type="Proteomes" id="UP000316649">
    <property type="component" value="Unassembled WGS sequence"/>
</dbReference>
<protein>
    <submittedName>
        <fullName evidence="4">CBS domain-containing protein</fullName>
    </submittedName>
</protein>
<organism evidence="4 5">
    <name type="scientific">Sedimenticola selenatireducens</name>
    <dbReference type="NCBI Taxonomy" id="191960"/>
    <lineage>
        <taxon>Bacteria</taxon>
        <taxon>Pseudomonadati</taxon>
        <taxon>Pseudomonadota</taxon>
        <taxon>Gammaproteobacteria</taxon>
        <taxon>Chromatiales</taxon>
        <taxon>Sedimenticolaceae</taxon>
        <taxon>Sedimenticola</taxon>
    </lineage>
</organism>
<name>A0A558DP43_9GAMM</name>
<dbReference type="Pfam" id="PF00571">
    <property type="entry name" value="CBS"/>
    <property type="match status" value="2"/>
</dbReference>
<dbReference type="PANTHER" id="PTHR43080:SF2">
    <property type="entry name" value="CBS DOMAIN-CONTAINING PROTEIN"/>
    <property type="match status" value="1"/>
</dbReference>
<evidence type="ECO:0000256" key="2">
    <source>
        <dbReference type="PROSITE-ProRule" id="PRU00703"/>
    </source>
</evidence>